<evidence type="ECO:0000256" key="4">
    <source>
        <dbReference type="SAM" id="MobiDB-lite"/>
    </source>
</evidence>
<dbReference type="GO" id="GO:0005085">
    <property type="term" value="F:guanyl-nucleotide exchange factor activity"/>
    <property type="evidence" value="ECO:0007669"/>
    <property type="project" value="TreeGrafter"/>
</dbReference>
<organism evidence="6 7">
    <name type="scientific">Coemansia spiralis</name>
    <dbReference type="NCBI Taxonomy" id="417178"/>
    <lineage>
        <taxon>Eukaryota</taxon>
        <taxon>Fungi</taxon>
        <taxon>Fungi incertae sedis</taxon>
        <taxon>Zoopagomycota</taxon>
        <taxon>Kickxellomycotina</taxon>
        <taxon>Kickxellomycetes</taxon>
        <taxon>Kickxellales</taxon>
        <taxon>Kickxellaceae</taxon>
        <taxon>Coemansia</taxon>
    </lineage>
</organism>
<dbReference type="InterPro" id="IPR009091">
    <property type="entry name" value="RCC1/BLIP-II"/>
</dbReference>
<evidence type="ECO:0000256" key="3">
    <source>
        <dbReference type="PROSITE-ProRule" id="PRU00235"/>
    </source>
</evidence>
<evidence type="ECO:0000313" key="7">
    <source>
        <dbReference type="Proteomes" id="UP001151518"/>
    </source>
</evidence>
<dbReference type="Pfam" id="PF25390">
    <property type="entry name" value="WD40_RLD"/>
    <property type="match status" value="1"/>
</dbReference>
<feature type="repeat" description="RCC1" evidence="3">
    <location>
        <begin position="135"/>
        <end position="187"/>
    </location>
</feature>
<evidence type="ECO:0000256" key="1">
    <source>
        <dbReference type="ARBA" id="ARBA00022658"/>
    </source>
</evidence>
<accession>A0A9W8G2G8</accession>
<keyword evidence="2" id="KW-0677">Repeat</keyword>
<dbReference type="EMBL" id="JANBTW010000033">
    <property type="protein sequence ID" value="KAJ2677450.1"/>
    <property type="molecule type" value="Genomic_DNA"/>
</dbReference>
<sequence>MPTSNKMRKVQAADSAPANKVPVKKTAAQTKKGSAAVAAPKKKTSASSMRQNAAAAKAKERAAVKGKKAPAITSAVAAAKPTKKAAPQKQPAKPKKALVSVAAEPRTPAPPVPTPFLKARTAPVHSLAERPKAAGKAYVFGNGDCGQLGLGDEMIERKKPFPLPAISDKDIVDITCGGLHSMALTSDGQLWSWGCNDQKALGRDGDEFTPAPVSGLDNVRITKAACSDSATFALSDDGHVYSWGTFRSSEGIMGFSEHINIQEQPMVINEFREPIVDLCAGADHALALSVSGKVYAWGYGQQGQLGRLIMERRRLHGLTPERLRLVDIQHIGSGAYHSFAVAKDGTVYAWGLNNFRQLGLAPKEGGNDMSVHEPTPISALKDAGVVMITGGMHHSIALTADGKLYAFGRSDSHQTGLPFSTLPNDAAAAADGEPTHKKAISVPTLIPSISGVADVVCGSNHNIALTADGKAYAWGYGEMLQLGNGEEEDVEQPMLLQGQKIEGKRILKVAAGGQHSVIVAA</sequence>
<dbReference type="Proteomes" id="UP001151518">
    <property type="component" value="Unassembled WGS sequence"/>
</dbReference>
<dbReference type="PROSITE" id="PS00626">
    <property type="entry name" value="RCC1_2"/>
    <property type="match status" value="4"/>
</dbReference>
<reference evidence="6" key="1">
    <citation type="submission" date="2022-07" db="EMBL/GenBank/DDBJ databases">
        <title>Phylogenomic reconstructions and comparative analyses of Kickxellomycotina fungi.</title>
        <authorList>
            <person name="Reynolds N.K."/>
            <person name="Stajich J.E."/>
            <person name="Barry K."/>
            <person name="Grigoriev I.V."/>
            <person name="Crous P."/>
            <person name="Smith M.E."/>
        </authorList>
    </citation>
    <scope>NUCLEOTIDE SEQUENCE</scope>
    <source>
        <strain evidence="6">NRRL 3115</strain>
    </source>
</reference>
<evidence type="ECO:0000256" key="2">
    <source>
        <dbReference type="ARBA" id="ARBA00022737"/>
    </source>
</evidence>
<dbReference type="InterPro" id="IPR058923">
    <property type="entry name" value="RCC1-like_dom"/>
</dbReference>
<name>A0A9W8G2G8_9FUNG</name>
<protein>
    <recommendedName>
        <fullName evidence="5">RCC1-like domain-containing protein</fullName>
    </recommendedName>
</protein>
<proteinExistence type="predicted"/>
<feature type="domain" description="RCC1-like" evidence="5">
    <location>
        <begin position="137"/>
        <end position="518"/>
    </location>
</feature>
<feature type="repeat" description="RCC1" evidence="3">
    <location>
        <begin position="188"/>
        <end position="237"/>
    </location>
</feature>
<dbReference type="InterPro" id="IPR051553">
    <property type="entry name" value="Ran_GTPase-activating"/>
</dbReference>
<gene>
    <name evidence="6" type="ORF">GGI25_003205</name>
</gene>
<evidence type="ECO:0000313" key="6">
    <source>
        <dbReference type="EMBL" id="KAJ2677450.1"/>
    </source>
</evidence>
<dbReference type="PROSITE" id="PS50012">
    <property type="entry name" value="RCC1_3"/>
    <property type="match status" value="7"/>
</dbReference>
<dbReference type="PANTHER" id="PTHR45982">
    <property type="entry name" value="REGULATOR OF CHROMOSOME CONDENSATION"/>
    <property type="match status" value="1"/>
</dbReference>
<dbReference type="Gene3D" id="2.130.10.30">
    <property type="entry name" value="Regulator of chromosome condensation 1/beta-lactamase-inhibitor protein II"/>
    <property type="match status" value="1"/>
</dbReference>
<dbReference type="OrthoDB" id="61110at2759"/>
<dbReference type="InterPro" id="IPR000408">
    <property type="entry name" value="Reg_chr_condens"/>
</dbReference>
<feature type="repeat" description="RCC1" evidence="3">
    <location>
        <begin position="402"/>
        <end position="468"/>
    </location>
</feature>
<feature type="region of interest" description="Disordered" evidence="4">
    <location>
        <begin position="1"/>
        <end position="94"/>
    </location>
</feature>
<feature type="repeat" description="RCC1" evidence="3">
    <location>
        <begin position="345"/>
        <end position="401"/>
    </location>
</feature>
<dbReference type="PANTHER" id="PTHR45982:SF1">
    <property type="entry name" value="REGULATOR OF CHROMOSOME CONDENSATION"/>
    <property type="match status" value="1"/>
</dbReference>
<feature type="repeat" description="RCC1" evidence="3">
    <location>
        <begin position="292"/>
        <end position="344"/>
    </location>
</feature>
<comment type="caution">
    <text evidence="6">The sequence shown here is derived from an EMBL/GenBank/DDBJ whole genome shotgun (WGS) entry which is preliminary data.</text>
</comment>
<feature type="repeat" description="RCC1" evidence="3">
    <location>
        <begin position="238"/>
        <end position="291"/>
    </location>
</feature>
<evidence type="ECO:0000259" key="5">
    <source>
        <dbReference type="Pfam" id="PF25390"/>
    </source>
</evidence>
<feature type="compositionally biased region" description="Low complexity" evidence="4">
    <location>
        <begin position="77"/>
        <end position="91"/>
    </location>
</feature>
<dbReference type="PRINTS" id="PR00633">
    <property type="entry name" value="RCCNDNSATION"/>
</dbReference>
<dbReference type="AlphaFoldDB" id="A0A9W8G2G8"/>
<keyword evidence="1" id="KW-0344">Guanine-nucleotide releasing factor</keyword>
<dbReference type="SUPFAM" id="SSF50985">
    <property type="entry name" value="RCC1/BLIP-II"/>
    <property type="match status" value="1"/>
</dbReference>
<dbReference type="GO" id="GO:0005737">
    <property type="term" value="C:cytoplasm"/>
    <property type="evidence" value="ECO:0007669"/>
    <property type="project" value="TreeGrafter"/>
</dbReference>
<feature type="repeat" description="RCC1" evidence="3">
    <location>
        <begin position="469"/>
        <end position="521"/>
    </location>
</feature>